<evidence type="ECO:0000313" key="2">
    <source>
        <dbReference type="EMBL" id="CAJ1400714.1"/>
    </source>
</evidence>
<protein>
    <submittedName>
        <fullName evidence="2">Uncharacterized protein</fullName>
    </submittedName>
</protein>
<feature type="region of interest" description="Disordered" evidence="1">
    <location>
        <begin position="711"/>
        <end position="743"/>
    </location>
</feature>
<dbReference type="PANTHER" id="PTHR24114:SF2">
    <property type="entry name" value="F-BOX DOMAIN-CONTAINING PROTEIN-RELATED"/>
    <property type="match status" value="1"/>
</dbReference>
<feature type="compositionally biased region" description="Polar residues" evidence="1">
    <location>
        <begin position="712"/>
        <end position="725"/>
    </location>
</feature>
<evidence type="ECO:0000256" key="1">
    <source>
        <dbReference type="SAM" id="MobiDB-lite"/>
    </source>
</evidence>
<accession>A0AA36NC88</accession>
<dbReference type="EMBL" id="CAUJNA010003382">
    <property type="protein sequence ID" value="CAJ1400714.1"/>
    <property type="molecule type" value="Genomic_DNA"/>
</dbReference>
<name>A0AA36NC88_9DINO</name>
<proteinExistence type="predicted"/>
<sequence length="743" mass="82460">MTKSSTSLLKDAGTGKVCKLPPVNNVTRAHYLRQCNGLTMTPLPIPFVIGESQDLQLAHLDLSDMELLAVAETLPTVEAVKKVDLHGNALLSDKALGQLLRRLLQPKLAATLVELSFGGCTKAGGACVDGVIQLVSDAFNLRRLDLSHVKIEHRNLLPLCEAISERQTLCYDANLSGTSFGKGPMAFGCQCVTTLLQGHVAELDLSWNHFSSELFRCLGEQLAKRKMVRKLNVCNCSGTGIDALSTPINFYLEQLQMDTALTHLDISMSRMDFRSALILEDALENHKKLKHLSLGDNPLGPRGLRSVLRAAASEKMNALTFFDTFGSYGGEEPSPLDNEVFSMSNLPGAGSYTLQLHRPKYHRSLLRMLYKAAERFRLSPSEALTVLSEEHFSHGGKKKDGAWDVPQEGEVTLAFNLDRCLESSAFKDVNHDFDAFLKRFQDLTLHRLDGRKAVPVVGRWKDLEGFHHSQTVLLKALSFDFALSLSDFKVLAATSPLYKPKVIASLLPSVKRDPGWYFIAQGMYTTTSECVSSRMHLKQLLDFSAANPTGHYKLDLENRADFAVAEQLKLLDRWEVLLDKQRDRFDISATRNRSHARNVYYQGKSVQKTLVPAFADWKLPTHDHLELDYASCQGPPKGAKAISWTSFHAILQAVHNPACSDQVKVEALKRQAPSLYVTSRQLRELIGGFGSSAHRIELCVSFFNRILETRRTPNSTPGDSTSETFWPSAGASVLPGLSHTSRR</sequence>
<organism evidence="2 3">
    <name type="scientific">Effrenium voratum</name>
    <dbReference type="NCBI Taxonomy" id="2562239"/>
    <lineage>
        <taxon>Eukaryota</taxon>
        <taxon>Sar</taxon>
        <taxon>Alveolata</taxon>
        <taxon>Dinophyceae</taxon>
        <taxon>Suessiales</taxon>
        <taxon>Symbiodiniaceae</taxon>
        <taxon>Effrenium</taxon>
    </lineage>
</organism>
<reference evidence="2" key="1">
    <citation type="submission" date="2023-08" db="EMBL/GenBank/DDBJ databases">
        <authorList>
            <person name="Chen Y."/>
            <person name="Shah S."/>
            <person name="Dougan E. K."/>
            <person name="Thang M."/>
            <person name="Chan C."/>
        </authorList>
    </citation>
    <scope>NUCLEOTIDE SEQUENCE</scope>
</reference>
<comment type="caution">
    <text evidence="2">The sequence shown here is derived from an EMBL/GenBank/DDBJ whole genome shotgun (WGS) entry which is preliminary data.</text>
</comment>
<dbReference type="AlphaFoldDB" id="A0AA36NC88"/>
<dbReference type="Proteomes" id="UP001178507">
    <property type="component" value="Unassembled WGS sequence"/>
</dbReference>
<dbReference type="SUPFAM" id="SSF52047">
    <property type="entry name" value="RNI-like"/>
    <property type="match status" value="1"/>
</dbReference>
<dbReference type="InterPro" id="IPR052394">
    <property type="entry name" value="LRR-containing"/>
</dbReference>
<gene>
    <name evidence="2" type="ORF">EVOR1521_LOCUS24011</name>
</gene>
<dbReference type="PANTHER" id="PTHR24114">
    <property type="entry name" value="LEUCINE RICH REPEAT FAMILY PROTEIN"/>
    <property type="match status" value="1"/>
</dbReference>
<keyword evidence="3" id="KW-1185">Reference proteome</keyword>
<dbReference type="InterPro" id="IPR032675">
    <property type="entry name" value="LRR_dom_sf"/>
</dbReference>
<evidence type="ECO:0000313" key="3">
    <source>
        <dbReference type="Proteomes" id="UP001178507"/>
    </source>
</evidence>
<dbReference type="Gene3D" id="3.80.10.10">
    <property type="entry name" value="Ribonuclease Inhibitor"/>
    <property type="match status" value="1"/>
</dbReference>